<dbReference type="NCBIfam" id="TIGR00254">
    <property type="entry name" value="GGDEF"/>
    <property type="match status" value="1"/>
</dbReference>
<reference evidence="3 4" key="1">
    <citation type="submission" date="2023-03" db="EMBL/GenBank/DDBJ databases">
        <title>NovoSphingobium album sp. nov. isolated from polycyclic aromatic hydrocarbons- and heavy-metal polluted soil.</title>
        <authorList>
            <person name="Liu Z."/>
            <person name="Wang K."/>
        </authorList>
    </citation>
    <scope>NUCLEOTIDE SEQUENCE [LARGE SCALE GENOMIC DNA]</scope>
    <source>
        <strain evidence="3 4">H3SJ31-1</strain>
    </source>
</reference>
<dbReference type="EMBL" id="JARESE010000015">
    <property type="protein sequence ID" value="MDE8651332.1"/>
    <property type="molecule type" value="Genomic_DNA"/>
</dbReference>
<dbReference type="InterPro" id="IPR052155">
    <property type="entry name" value="Biofilm_reg_signaling"/>
</dbReference>
<dbReference type="Proteomes" id="UP001216253">
    <property type="component" value="Unassembled WGS sequence"/>
</dbReference>
<dbReference type="InterPro" id="IPR001633">
    <property type="entry name" value="EAL_dom"/>
</dbReference>
<dbReference type="CDD" id="cd01949">
    <property type="entry name" value="GGDEF"/>
    <property type="match status" value="1"/>
</dbReference>
<dbReference type="SUPFAM" id="SSF141868">
    <property type="entry name" value="EAL domain-like"/>
    <property type="match status" value="1"/>
</dbReference>
<dbReference type="RefSeq" id="WP_275227430.1">
    <property type="nucleotide sequence ID" value="NZ_JARESE010000015.1"/>
</dbReference>
<dbReference type="InterPro" id="IPR000160">
    <property type="entry name" value="GGDEF_dom"/>
</dbReference>
<dbReference type="Pfam" id="PF08448">
    <property type="entry name" value="PAS_4"/>
    <property type="match status" value="1"/>
</dbReference>
<accession>A0ABT5WMR9</accession>
<sequence length="737" mass="79270">MAASTGLLSKLARRAPAARASGSGGSEIDGDHAIAFCRTYEGLGQGSFWAADAEGRLTYLSAHAAARLLPDGGDCLGRPIADLFLSADAEGNASRSLRLALSRRSRFDRMVLRGNTGDTATWWAISGEAQFDASGTFTGFRGLCADITQDRRVADENSQMAMSDPLTGLLNRRRITALLERTIAAYKLQDRPCATMLIDLDRFKQVNDTLGHSTGDALLRQVGERLVRIVGDKEKVGRIGGDEFQVILPDKEDRGELGELAERIIAMISQPYTIEGSRCLIGASVGIAVSPFDGADVEQLVRNADLALYAAKHGGRGGFRFFSRELLQAAEQRKTLEEDLHDALERGQFALHYQPMVEARTNTVSGAEALLRWNHPTIGLVAPASFIGIAEESKLICRIGEWVLRKACADAAAWPGPLRIAVNVSPVQFIEPGFPALVANALAASGLAPERLELEITEGVFLAGSSTTEATFNALKSLGVRLALDDFGTGYSSLAYLKSAPFDKIKIDQSFVRGATVDGARNRAIITAIVALARALDMETTAEGVETFDQLDMVRGLEVSHVQGYIYARPMPEAEFLANATQADWGIEPSGYARQRYDRVTMYRKIGAIHDNHYYTVVLRNLSATGALIEGLLEVPVGTQFVLDFGQGQIEVATVRRSMKAQQGLQFERTLVNDGSGGLCTRSRISLYLLAEAGLPTAPGATGDASLIGQKDGRISLPLFASIFGQNPIISGALADA</sequence>
<dbReference type="SUPFAM" id="SSF55073">
    <property type="entry name" value="Nucleotide cyclase"/>
    <property type="match status" value="1"/>
</dbReference>
<evidence type="ECO:0000259" key="2">
    <source>
        <dbReference type="PROSITE" id="PS50887"/>
    </source>
</evidence>
<dbReference type="Gene3D" id="3.30.70.270">
    <property type="match status" value="1"/>
</dbReference>
<dbReference type="SMART" id="SM00267">
    <property type="entry name" value="GGDEF"/>
    <property type="match status" value="1"/>
</dbReference>
<keyword evidence="4" id="KW-1185">Reference proteome</keyword>
<evidence type="ECO:0000313" key="4">
    <source>
        <dbReference type="Proteomes" id="UP001216253"/>
    </source>
</evidence>
<dbReference type="PANTHER" id="PTHR44757:SF10">
    <property type="entry name" value="MEMBRANE PROTEIN"/>
    <property type="match status" value="1"/>
</dbReference>
<feature type="domain" description="EAL" evidence="1">
    <location>
        <begin position="333"/>
        <end position="584"/>
    </location>
</feature>
<dbReference type="Pfam" id="PF00563">
    <property type="entry name" value="EAL"/>
    <property type="match status" value="1"/>
</dbReference>
<dbReference type="PROSITE" id="PS50883">
    <property type="entry name" value="EAL"/>
    <property type="match status" value="1"/>
</dbReference>
<dbReference type="SMART" id="SM00052">
    <property type="entry name" value="EAL"/>
    <property type="match status" value="1"/>
</dbReference>
<protein>
    <submittedName>
        <fullName evidence="3">EAL domain-containing protein</fullName>
    </submittedName>
</protein>
<proteinExistence type="predicted"/>
<comment type="caution">
    <text evidence="3">The sequence shown here is derived from an EMBL/GenBank/DDBJ whole genome shotgun (WGS) entry which is preliminary data.</text>
</comment>
<dbReference type="PROSITE" id="PS50887">
    <property type="entry name" value="GGDEF"/>
    <property type="match status" value="1"/>
</dbReference>
<dbReference type="PANTHER" id="PTHR44757">
    <property type="entry name" value="DIGUANYLATE CYCLASE DGCP"/>
    <property type="match status" value="1"/>
</dbReference>
<dbReference type="InterPro" id="IPR029787">
    <property type="entry name" value="Nucleotide_cyclase"/>
</dbReference>
<dbReference type="InterPro" id="IPR043128">
    <property type="entry name" value="Rev_trsase/Diguanyl_cyclase"/>
</dbReference>
<dbReference type="InterPro" id="IPR035919">
    <property type="entry name" value="EAL_sf"/>
</dbReference>
<dbReference type="InterPro" id="IPR035965">
    <property type="entry name" value="PAS-like_dom_sf"/>
</dbReference>
<dbReference type="SUPFAM" id="SSF55785">
    <property type="entry name" value="PYP-like sensor domain (PAS domain)"/>
    <property type="match status" value="1"/>
</dbReference>
<dbReference type="Gene3D" id="3.20.20.450">
    <property type="entry name" value="EAL domain"/>
    <property type="match status" value="1"/>
</dbReference>
<dbReference type="CDD" id="cd01948">
    <property type="entry name" value="EAL"/>
    <property type="match status" value="1"/>
</dbReference>
<dbReference type="InterPro" id="IPR000014">
    <property type="entry name" value="PAS"/>
</dbReference>
<gene>
    <name evidence="3" type="ORF">PYV00_06310</name>
</gene>
<organism evidence="3 4">
    <name type="scientific">Novosphingobium album</name>
    <name type="common">ex Liu et al. 2023</name>
    <dbReference type="NCBI Taxonomy" id="3031130"/>
    <lineage>
        <taxon>Bacteria</taxon>
        <taxon>Pseudomonadati</taxon>
        <taxon>Pseudomonadota</taxon>
        <taxon>Alphaproteobacteria</taxon>
        <taxon>Sphingomonadales</taxon>
        <taxon>Sphingomonadaceae</taxon>
        <taxon>Novosphingobium</taxon>
    </lineage>
</organism>
<dbReference type="Pfam" id="PF00990">
    <property type="entry name" value="GGDEF"/>
    <property type="match status" value="1"/>
</dbReference>
<dbReference type="CDD" id="cd00130">
    <property type="entry name" value="PAS"/>
    <property type="match status" value="1"/>
</dbReference>
<dbReference type="InterPro" id="IPR013656">
    <property type="entry name" value="PAS_4"/>
</dbReference>
<evidence type="ECO:0000313" key="3">
    <source>
        <dbReference type="EMBL" id="MDE8651332.1"/>
    </source>
</evidence>
<feature type="domain" description="GGDEF" evidence="2">
    <location>
        <begin position="191"/>
        <end position="324"/>
    </location>
</feature>
<name>A0ABT5WMR9_9SPHN</name>
<evidence type="ECO:0000259" key="1">
    <source>
        <dbReference type="PROSITE" id="PS50883"/>
    </source>
</evidence>
<dbReference type="Gene3D" id="3.30.450.20">
    <property type="entry name" value="PAS domain"/>
    <property type="match status" value="1"/>
</dbReference>